<dbReference type="AlphaFoldDB" id="A0A1J1HA40"/>
<dbReference type="KEGG" id="prel:PRELSG_1237800"/>
<dbReference type="VEuPathDB" id="PlasmoDB:PRELSG_1237800"/>
<dbReference type="GeneID" id="39737623"/>
<sequence length="596" mass="70996">MRKLLNTAIMDLKKTKKNNVESKIFKENLKSLIIKNIDKFENEEILKIIEKYNEKNYKDDKILKCSYDVFKNNIHRYSFDQINKIMKLYYISQIKDIQFNISIFNYIIKRLDAIAPSATVNIFHNLVRSGLRDYKNINIIKDHFIKNIDKFNTLDLTIILNSFTILQEELLKKSANLFTNENANSVISKDSLYSSDNNSIFTLILNKIKNDKYIHNNLSVVNSVLILNMISRVNICNYEIFKFFTKKYYKNLKEKDLEPHHFTLLLNSFAKCNIHINIMKYILKYMNNDNFISHLSYVNITNALHYMAKFNYSNKYFLNNLKNRVIEIIDDIPQREFSNIMWSLSKLKVNDNYFYLVSFKKIKNIIHLLDMMSIAQILDSMRRRKNFANKMDKNSNSEEKSFKDDTLSKLSNHSKGLTKMDKEINNKILTNNVSTTSEYHKKIDNKNSYEKKEKYEEKEEGIYENNNTKKELSENEIEQKIERIIEKKIDTCNISEEYEKNITDLLIKKYLENIESCSLHVLTQVPFCCLQLNYTGNDVYYKSLEVIKKKRNYMSTLNLIYAKYFIRIFIEKQESNFQKLPRPLKYFAKDIMNSDN</sequence>
<evidence type="ECO:0000313" key="1">
    <source>
        <dbReference type="EMBL" id="CRH01494.1"/>
    </source>
</evidence>
<dbReference type="Proteomes" id="UP000220158">
    <property type="component" value="Chromosome 12"/>
</dbReference>
<organism evidence="1 2">
    <name type="scientific">Plasmodium relictum</name>
    <dbReference type="NCBI Taxonomy" id="85471"/>
    <lineage>
        <taxon>Eukaryota</taxon>
        <taxon>Sar</taxon>
        <taxon>Alveolata</taxon>
        <taxon>Apicomplexa</taxon>
        <taxon>Aconoidasida</taxon>
        <taxon>Haemosporida</taxon>
        <taxon>Plasmodiidae</taxon>
        <taxon>Plasmodium</taxon>
        <taxon>Plasmodium (Haemamoeba)</taxon>
    </lineage>
</organism>
<reference evidence="1 2" key="1">
    <citation type="submission" date="2015-04" db="EMBL/GenBank/DDBJ databases">
        <authorList>
            <consortium name="Pathogen Informatics"/>
        </authorList>
    </citation>
    <scope>NUCLEOTIDE SEQUENCE [LARGE SCALE GENOMIC DNA]</scope>
    <source>
        <strain evidence="1 2">SGS1</strain>
    </source>
</reference>
<dbReference type="RefSeq" id="XP_028534494.1">
    <property type="nucleotide sequence ID" value="XM_028678179.1"/>
</dbReference>
<gene>
    <name evidence="1" type="ORF">PRELSG_1237800</name>
</gene>
<dbReference type="EMBL" id="LN835307">
    <property type="protein sequence ID" value="CRH01494.1"/>
    <property type="molecule type" value="Genomic_DNA"/>
</dbReference>
<evidence type="ECO:0000313" key="2">
    <source>
        <dbReference type="Proteomes" id="UP000220158"/>
    </source>
</evidence>
<keyword evidence="2" id="KW-1185">Reference proteome</keyword>
<protein>
    <submittedName>
        <fullName evidence="1">Uncharacterized protein</fullName>
    </submittedName>
</protein>
<dbReference type="OrthoDB" id="433860at2759"/>
<name>A0A1J1HA40_PLARL</name>
<accession>A0A1J1HA40</accession>
<proteinExistence type="predicted"/>